<comment type="subcellular location">
    <subcellularLocation>
        <location evidence="1">Nucleus</location>
    </subcellularLocation>
</comment>
<dbReference type="SMART" id="SM00717">
    <property type="entry name" value="SANT"/>
    <property type="match status" value="1"/>
</dbReference>
<accession>A0A445F1H6</accession>
<dbReference type="CDD" id="cd02335">
    <property type="entry name" value="ZZ_ADA2"/>
    <property type="match status" value="1"/>
</dbReference>
<evidence type="ECO:0000259" key="10">
    <source>
        <dbReference type="PROSITE" id="PS50135"/>
    </source>
</evidence>
<dbReference type="Pfam" id="PF00249">
    <property type="entry name" value="Myb_DNA-binding"/>
    <property type="match status" value="1"/>
</dbReference>
<dbReference type="Gene3D" id="3.30.60.90">
    <property type="match status" value="1"/>
</dbReference>
<dbReference type="FunFam" id="3.30.60.90:FF:000013">
    <property type="entry name" value="Transcriptional adapter"/>
    <property type="match status" value="1"/>
</dbReference>
<feature type="domain" description="HTH myb-type" evidence="12">
    <location>
        <begin position="108"/>
        <end position="155"/>
    </location>
</feature>
<dbReference type="CDD" id="cd00167">
    <property type="entry name" value="SANT"/>
    <property type="match status" value="1"/>
</dbReference>
<comment type="caution">
    <text evidence="13">The sequence shown here is derived from an EMBL/GenBank/DDBJ whole genome shotgun (WGS) entry which is preliminary data.</text>
</comment>
<dbReference type="PROSITE" id="PS50135">
    <property type="entry name" value="ZF_ZZ_2"/>
    <property type="match status" value="1"/>
</dbReference>
<evidence type="ECO:0000256" key="8">
    <source>
        <dbReference type="SAM" id="MobiDB-lite"/>
    </source>
</evidence>
<reference evidence="13 14" key="1">
    <citation type="submission" date="2018-09" db="EMBL/GenBank/DDBJ databases">
        <title>A high-quality reference genome of wild soybean provides a powerful tool to mine soybean genomes.</title>
        <authorList>
            <person name="Xie M."/>
            <person name="Chung C.Y.L."/>
            <person name="Li M.-W."/>
            <person name="Wong F.-L."/>
            <person name="Chan T.-F."/>
            <person name="Lam H.-M."/>
        </authorList>
    </citation>
    <scope>NUCLEOTIDE SEQUENCE [LARGE SCALE GENOMIC DNA]</scope>
    <source>
        <strain evidence="14">cv. W05</strain>
        <tissue evidence="13">Hypocotyl of etiolated seedlings</tissue>
    </source>
</reference>
<keyword evidence="6" id="KW-0539">Nucleus</keyword>
<sequence length="386" mass="42784">MGRSRVALRSADDDPNHRSKRKKAALNVENSETLPTGQGVTTSKVSLYHCNYCNKDISGKIRIKCVVCQDFDLCLECFSVGAEVTPHKSNHPYRIMDNLSFPLICTDWNADEELLLLEGIETYGFGNWNEVAEYVGTKTKSQCIDHYNAVYMNSPCFPLPDLSHVMGKNKVELCAMAKGHEAKKEFSLTAELTLKEEALFTDRINYEESKNAEINNQTMSRLTSACGKAYPSTIKKASNVIQNNGGVKVEVLLFNLSSCTFTSMASASQVFSSHSFPTTIAEKLDDSNYLHWRQHVEPVIKLHKLQSLGSAGPNVACLALVNTLEVCPFSCARLESLLSGKTMDEYLHKIKGYVNELAGVGVPVRHEEHVDAILETFGLCTSSFCD</sequence>
<dbReference type="GO" id="GO:0003682">
    <property type="term" value="F:chromatin binding"/>
    <property type="evidence" value="ECO:0007669"/>
    <property type="project" value="TreeGrafter"/>
</dbReference>
<evidence type="ECO:0000256" key="4">
    <source>
        <dbReference type="ARBA" id="ARBA00022833"/>
    </source>
</evidence>
<dbReference type="FunFam" id="1.10.10.60:FF:000115">
    <property type="entry name" value="Transcriptional adapter 2"/>
    <property type="match status" value="1"/>
</dbReference>
<evidence type="ECO:0000259" key="9">
    <source>
        <dbReference type="PROSITE" id="PS50090"/>
    </source>
</evidence>
<evidence type="ECO:0000259" key="12">
    <source>
        <dbReference type="PROSITE" id="PS51294"/>
    </source>
</evidence>
<dbReference type="InterPro" id="IPR000433">
    <property type="entry name" value="Znf_ZZ"/>
</dbReference>
<name>A0A445F1H6_GLYSO</name>
<dbReference type="Gene3D" id="1.10.10.60">
    <property type="entry name" value="Homeodomain-like"/>
    <property type="match status" value="1"/>
</dbReference>
<evidence type="ECO:0000256" key="7">
    <source>
        <dbReference type="PROSITE-ProRule" id="PRU00228"/>
    </source>
</evidence>
<keyword evidence="5" id="KW-0238">DNA-binding</keyword>
<dbReference type="SUPFAM" id="SSF46689">
    <property type="entry name" value="Homeodomain-like"/>
    <property type="match status" value="1"/>
</dbReference>
<dbReference type="SMART" id="SM00291">
    <property type="entry name" value="ZnF_ZZ"/>
    <property type="match status" value="1"/>
</dbReference>
<evidence type="ECO:0000256" key="1">
    <source>
        <dbReference type="ARBA" id="ARBA00004123"/>
    </source>
</evidence>
<dbReference type="PROSITE" id="PS51294">
    <property type="entry name" value="HTH_MYB"/>
    <property type="match status" value="1"/>
</dbReference>
<dbReference type="Pfam" id="PF25299">
    <property type="entry name" value="ZZ_ADA2"/>
    <property type="match status" value="1"/>
</dbReference>
<keyword evidence="2" id="KW-0479">Metal-binding</keyword>
<dbReference type="InterPro" id="IPR009057">
    <property type="entry name" value="Homeodomain-like_sf"/>
</dbReference>
<dbReference type="PROSITE" id="PS01357">
    <property type="entry name" value="ZF_ZZ_1"/>
    <property type="match status" value="1"/>
</dbReference>
<evidence type="ECO:0000313" key="14">
    <source>
        <dbReference type="Proteomes" id="UP000289340"/>
    </source>
</evidence>
<dbReference type="GO" id="GO:0005634">
    <property type="term" value="C:nucleus"/>
    <property type="evidence" value="ECO:0007669"/>
    <property type="project" value="UniProtKB-SubCell"/>
</dbReference>
<evidence type="ECO:0000256" key="3">
    <source>
        <dbReference type="ARBA" id="ARBA00022771"/>
    </source>
</evidence>
<dbReference type="GO" id="GO:0006357">
    <property type="term" value="P:regulation of transcription by RNA polymerase II"/>
    <property type="evidence" value="ECO:0007669"/>
    <property type="project" value="TreeGrafter"/>
</dbReference>
<dbReference type="PANTHER" id="PTHR12374">
    <property type="entry name" value="TRANSCRIPTIONAL ADAPTOR 2 ADA2 -RELATED"/>
    <property type="match status" value="1"/>
</dbReference>
<evidence type="ECO:0000313" key="13">
    <source>
        <dbReference type="EMBL" id="RZB42636.1"/>
    </source>
</evidence>
<feature type="domain" description="ZZ-type" evidence="10">
    <location>
        <begin position="45"/>
        <end position="101"/>
    </location>
</feature>
<dbReference type="GO" id="GO:0006338">
    <property type="term" value="P:chromatin remodeling"/>
    <property type="evidence" value="ECO:0007669"/>
    <property type="project" value="TreeGrafter"/>
</dbReference>
<evidence type="ECO:0000256" key="2">
    <source>
        <dbReference type="ARBA" id="ARBA00022723"/>
    </source>
</evidence>
<dbReference type="SUPFAM" id="SSF57850">
    <property type="entry name" value="RING/U-box"/>
    <property type="match status" value="1"/>
</dbReference>
<dbReference type="PANTHER" id="PTHR12374:SF20">
    <property type="entry name" value="TRANSCRIPTIONAL ADAPTER 2-ALPHA"/>
    <property type="match status" value="1"/>
</dbReference>
<dbReference type="InterPro" id="IPR043145">
    <property type="entry name" value="Znf_ZZ_sf"/>
</dbReference>
<feature type="domain" description="Myb-like" evidence="9">
    <location>
        <begin position="108"/>
        <end position="151"/>
    </location>
</feature>
<dbReference type="InterPro" id="IPR017884">
    <property type="entry name" value="SANT_dom"/>
</dbReference>
<organism evidence="13 14">
    <name type="scientific">Glycine soja</name>
    <name type="common">Wild soybean</name>
    <dbReference type="NCBI Taxonomy" id="3848"/>
    <lineage>
        <taxon>Eukaryota</taxon>
        <taxon>Viridiplantae</taxon>
        <taxon>Streptophyta</taxon>
        <taxon>Embryophyta</taxon>
        <taxon>Tracheophyta</taxon>
        <taxon>Spermatophyta</taxon>
        <taxon>Magnoliopsida</taxon>
        <taxon>eudicotyledons</taxon>
        <taxon>Gunneridae</taxon>
        <taxon>Pentapetalae</taxon>
        <taxon>rosids</taxon>
        <taxon>fabids</taxon>
        <taxon>Fabales</taxon>
        <taxon>Fabaceae</taxon>
        <taxon>Papilionoideae</taxon>
        <taxon>50 kb inversion clade</taxon>
        <taxon>NPAAA clade</taxon>
        <taxon>indigoferoid/millettioid clade</taxon>
        <taxon>Phaseoleae</taxon>
        <taxon>Glycine</taxon>
        <taxon>Glycine subgen. Soja</taxon>
    </lineage>
</organism>
<dbReference type="GO" id="GO:0003713">
    <property type="term" value="F:transcription coactivator activity"/>
    <property type="evidence" value="ECO:0007669"/>
    <property type="project" value="TreeGrafter"/>
</dbReference>
<evidence type="ECO:0000256" key="5">
    <source>
        <dbReference type="ARBA" id="ARBA00023125"/>
    </source>
</evidence>
<proteinExistence type="predicted"/>
<dbReference type="PROSITE" id="PS50090">
    <property type="entry name" value="MYB_LIKE"/>
    <property type="match status" value="1"/>
</dbReference>
<dbReference type="EMBL" id="QZWG01000020">
    <property type="protein sequence ID" value="RZB42636.1"/>
    <property type="molecule type" value="Genomic_DNA"/>
</dbReference>
<keyword evidence="4" id="KW-0862">Zinc</keyword>
<dbReference type="GO" id="GO:0003677">
    <property type="term" value="F:DNA binding"/>
    <property type="evidence" value="ECO:0007669"/>
    <property type="project" value="UniProtKB-KW"/>
</dbReference>
<feature type="domain" description="SANT" evidence="11">
    <location>
        <begin position="103"/>
        <end position="155"/>
    </location>
</feature>
<dbReference type="AlphaFoldDB" id="A0A445F1H6"/>
<dbReference type="InterPro" id="IPR041983">
    <property type="entry name" value="ADA2-like_ZZ"/>
</dbReference>
<dbReference type="GO" id="GO:0008270">
    <property type="term" value="F:zinc ion binding"/>
    <property type="evidence" value="ECO:0007669"/>
    <property type="project" value="UniProtKB-KW"/>
</dbReference>
<gene>
    <name evidence="13" type="ORF">D0Y65_053277</name>
</gene>
<dbReference type="PROSITE" id="PS51293">
    <property type="entry name" value="SANT"/>
    <property type="match status" value="1"/>
</dbReference>
<dbReference type="InterPro" id="IPR017930">
    <property type="entry name" value="Myb_dom"/>
</dbReference>
<feature type="region of interest" description="Disordered" evidence="8">
    <location>
        <begin position="1"/>
        <end position="33"/>
    </location>
</feature>
<dbReference type="Proteomes" id="UP000289340">
    <property type="component" value="Chromosome 20"/>
</dbReference>
<evidence type="ECO:0000259" key="11">
    <source>
        <dbReference type="PROSITE" id="PS51293"/>
    </source>
</evidence>
<keyword evidence="14" id="KW-1185">Reference proteome</keyword>
<keyword evidence="3 7" id="KW-0863">Zinc-finger</keyword>
<protein>
    <submittedName>
        <fullName evidence="13">Transcriptional adapter ADA2</fullName>
    </submittedName>
</protein>
<evidence type="ECO:0000256" key="6">
    <source>
        <dbReference type="ARBA" id="ARBA00023242"/>
    </source>
</evidence>
<dbReference type="InterPro" id="IPR001005">
    <property type="entry name" value="SANT/Myb"/>
</dbReference>